<dbReference type="HOGENOM" id="CLU_084603_3_1_0"/>
<dbReference type="Gene3D" id="3.40.50.1240">
    <property type="entry name" value="Phosphoglycerate mutase-like"/>
    <property type="match status" value="1"/>
</dbReference>
<dbReference type="GO" id="GO:0005737">
    <property type="term" value="C:cytoplasm"/>
    <property type="evidence" value="ECO:0007669"/>
    <property type="project" value="InterPro"/>
</dbReference>
<dbReference type="InterPro" id="IPR029033">
    <property type="entry name" value="His_PPase_superfam"/>
</dbReference>
<accession>A0A0S6WBJ4</accession>
<name>A0A0S6WBJ4_VECG1</name>
<evidence type="ECO:0000313" key="2">
    <source>
        <dbReference type="Proteomes" id="UP000030661"/>
    </source>
</evidence>
<dbReference type="InterPro" id="IPR013078">
    <property type="entry name" value="His_Pase_superF_clade-1"/>
</dbReference>
<dbReference type="EMBL" id="DF820463">
    <property type="protein sequence ID" value="GAK55539.1"/>
    <property type="molecule type" value="Genomic_DNA"/>
</dbReference>
<dbReference type="SUPFAM" id="SSF53254">
    <property type="entry name" value="Phosphoglycerate mutase-like"/>
    <property type="match status" value="1"/>
</dbReference>
<dbReference type="AlphaFoldDB" id="A0A0S6WBJ4"/>
<dbReference type="InterPro" id="IPR004449">
    <property type="entry name" value="SixA"/>
</dbReference>
<dbReference type="GO" id="GO:0101006">
    <property type="term" value="F:protein histidine phosphatase activity"/>
    <property type="evidence" value="ECO:0007669"/>
    <property type="project" value="InterPro"/>
</dbReference>
<gene>
    <name evidence="1" type="ORF">U27_02373</name>
</gene>
<keyword evidence="2" id="KW-1185">Reference proteome</keyword>
<dbReference type="Pfam" id="PF00300">
    <property type="entry name" value="His_Phos_1"/>
    <property type="match status" value="1"/>
</dbReference>
<dbReference type="eggNOG" id="COG2062">
    <property type="taxonomic scope" value="Bacteria"/>
</dbReference>
<protein>
    <submittedName>
        <fullName evidence="1">Putative phosphohistidine phosphatase, SixA</fullName>
    </submittedName>
</protein>
<organism evidence="1">
    <name type="scientific">Vecturithrix granuli</name>
    <dbReference type="NCBI Taxonomy" id="1499967"/>
    <lineage>
        <taxon>Bacteria</taxon>
        <taxon>Candidatus Moduliflexota</taxon>
        <taxon>Candidatus Vecturitrichia</taxon>
        <taxon>Candidatus Vecturitrichales</taxon>
        <taxon>Candidatus Vecturitrichaceae</taxon>
        <taxon>Candidatus Vecturithrix</taxon>
    </lineage>
</organism>
<sequence length="153" mass="17029">MYVYLMQHGEAMSEEQHPERPLTERGRADVERIARMLAGAHIQLAEMWHSGKCRAEQSAAIAAKYLTVRGSVKAVEGLHPNDPVEPIAEALQQYADPVFIVGHLPFLSRLTSFLVGGDTQKSIVRFQMGGVVCLTSQEDSWQIAWMLIPSLVQ</sequence>
<dbReference type="NCBIfam" id="TIGR00249">
    <property type="entry name" value="sixA"/>
    <property type="match status" value="1"/>
</dbReference>
<evidence type="ECO:0000313" key="1">
    <source>
        <dbReference type="EMBL" id="GAK55539.1"/>
    </source>
</evidence>
<dbReference type="CDD" id="cd07067">
    <property type="entry name" value="HP_PGM_like"/>
    <property type="match status" value="1"/>
</dbReference>
<reference evidence="1" key="1">
    <citation type="journal article" date="2015" name="PeerJ">
        <title>First genomic representation of candidate bacterial phylum KSB3 points to enhanced environmental sensing as a trigger of wastewater bulking.</title>
        <authorList>
            <person name="Sekiguchi Y."/>
            <person name="Ohashi A."/>
            <person name="Parks D.H."/>
            <person name="Yamauchi T."/>
            <person name="Tyson G.W."/>
            <person name="Hugenholtz P."/>
        </authorList>
    </citation>
    <scope>NUCLEOTIDE SEQUENCE [LARGE SCALE GENOMIC DNA]</scope>
</reference>
<dbReference type="Proteomes" id="UP000030661">
    <property type="component" value="Unassembled WGS sequence"/>
</dbReference>
<proteinExistence type="predicted"/>
<dbReference type="STRING" id="1499967.U27_02373"/>